<keyword evidence="1" id="KW-0472">Membrane</keyword>
<dbReference type="InterPro" id="IPR003744">
    <property type="entry name" value="YhhQ"/>
</dbReference>
<name>A0ABW4RWR6_9ACTN</name>
<dbReference type="RefSeq" id="WP_343873627.1">
    <property type="nucleotide sequence ID" value="NZ_BAAAIX010000019.1"/>
</dbReference>
<dbReference type="PANTHER" id="PTHR34300">
    <property type="entry name" value="QUEUOSINE PRECURSOR TRANSPORTER-RELATED"/>
    <property type="match status" value="1"/>
</dbReference>
<reference evidence="3" key="1">
    <citation type="journal article" date="2019" name="Int. J. Syst. Evol. Microbiol.">
        <title>The Global Catalogue of Microorganisms (GCM) 10K type strain sequencing project: providing services to taxonomists for standard genome sequencing and annotation.</title>
        <authorList>
            <consortium name="The Broad Institute Genomics Platform"/>
            <consortium name="The Broad Institute Genome Sequencing Center for Infectious Disease"/>
            <person name="Wu L."/>
            <person name="Ma J."/>
        </authorList>
    </citation>
    <scope>NUCLEOTIDE SEQUENCE [LARGE SCALE GENOMIC DNA]</scope>
    <source>
        <strain evidence="3">CAIM 431</strain>
    </source>
</reference>
<comment type="subcellular location">
    <subcellularLocation>
        <location evidence="1">Cell membrane</location>
        <topology evidence="1">Multi-pass membrane protein</topology>
    </subcellularLocation>
</comment>
<dbReference type="Pfam" id="PF02592">
    <property type="entry name" value="Vut_1"/>
    <property type="match status" value="1"/>
</dbReference>
<proteinExistence type="inferred from homology"/>
<organism evidence="2 3">
    <name type="scientific">Luteococcus peritonei</name>
    <dbReference type="NCBI Taxonomy" id="88874"/>
    <lineage>
        <taxon>Bacteria</taxon>
        <taxon>Bacillati</taxon>
        <taxon>Actinomycetota</taxon>
        <taxon>Actinomycetes</taxon>
        <taxon>Propionibacteriales</taxon>
        <taxon>Propionibacteriaceae</taxon>
        <taxon>Luteococcus</taxon>
    </lineage>
</organism>
<protein>
    <recommendedName>
        <fullName evidence="1">Probable queuosine precursor transporter</fullName>
        <shortName evidence="1">Q precursor transporter</shortName>
    </recommendedName>
</protein>
<evidence type="ECO:0000256" key="1">
    <source>
        <dbReference type="HAMAP-Rule" id="MF_02088"/>
    </source>
</evidence>
<comment type="function">
    <text evidence="1">Involved in the import of queuosine (Q) precursors, required for Q precursor salvage.</text>
</comment>
<evidence type="ECO:0000313" key="2">
    <source>
        <dbReference type="EMBL" id="MFD1890510.1"/>
    </source>
</evidence>
<keyword evidence="1" id="KW-0812">Transmembrane</keyword>
<comment type="caution">
    <text evidence="2">The sequence shown here is derived from an EMBL/GenBank/DDBJ whole genome shotgun (WGS) entry which is preliminary data.</text>
</comment>
<dbReference type="HAMAP" id="MF_02088">
    <property type="entry name" value="Q_prec_transport"/>
    <property type="match status" value="1"/>
</dbReference>
<dbReference type="PANTHER" id="PTHR34300:SF2">
    <property type="entry name" value="QUEUOSINE PRECURSOR TRANSPORTER-RELATED"/>
    <property type="match status" value="1"/>
</dbReference>
<sequence length="235" mass="25791">MSQPPEQDAPRGWYDVVMAVFVGLLLISGVTATKLFEGPVVPWFSRVFYGGGPLIFDGGAFLFPLSYVVGDIMTEVYGWQRARRAIWTGFGMTFLAALTYFVVSLTTPVEGFETWDQVLAPVGRITIAGLVGFLAGQMLNSLVLVRIKRRMAARGVPEQGVAMRLVTSTLVGELVDTLLFCTIAFAGTISLAELTNYTVTGYLYKCLVEICVVPVTLLVIRHLKRVEPGYRPGRI</sequence>
<keyword evidence="1" id="KW-1003">Cell membrane</keyword>
<dbReference type="NCBIfam" id="TIGR00697">
    <property type="entry name" value="queuosine precursor transporter"/>
    <property type="match status" value="1"/>
</dbReference>
<feature type="transmembrane region" description="Helical" evidence="1">
    <location>
        <begin position="12"/>
        <end position="32"/>
    </location>
</feature>
<keyword evidence="1" id="KW-0813">Transport</keyword>
<comment type="similarity">
    <text evidence="1">Belongs to the vitamin uptake transporter (VUT/ECF) (TC 2.A.88) family. Q precursor transporter subfamily.</text>
</comment>
<feature type="transmembrane region" description="Helical" evidence="1">
    <location>
        <begin position="202"/>
        <end position="220"/>
    </location>
</feature>
<feature type="transmembrane region" description="Helical" evidence="1">
    <location>
        <begin position="85"/>
        <end position="105"/>
    </location>
</feature>
<evidence type="ECO:0000313" key="3">
    <source>
        <dbReference type="Proteomes" id="UP001597326"/>
    </source>
</evidence>
<feature type="transmembrane region" description="Helical" evidence="1">
    <location>
        <begin position="125"/>
        <end position="145"/>
    </location>
</feature>
<keyword evidence="1" id="KW-1133">Transmembrane helix</keyword>
<dbReference type="EMBL" id="JBHUFZ010000022">
    <property type="protein sequence ID" value="MFD1890510.1"/>
    <property type="molecule type" value="Genomic_DNA"/>
</dbReference>
<keyword evidence="3" id="KW-1185">Reference proteome</keyword>
<feature type="transmembrane region" description="Helical" evidence="1">
    <location>
        <begin position="52"/>
        <end position="73"/>
    </location>
</feature>
<gene>
    <name evidence="2" type="ORF">ACFSCS_10020</name>
</gene>
<feature type="transmembrane region" description="Helical" evidence="1">
    <location>
        <begin position="165"/>
        <end position="190"/>
    </location>
</feature>
<accession>A0ABW4RWR6</accession>
<dbReference type="Proteomes" id="UP001597326">
    <property type="component" value="Unassembled WGS sequence"/>
</dbReference>